<dbReference type="InterPro" id="IPR003710">
    <property type="entry name" value="ApbA"/>
</dbReference>
<dbReference type="PANTHER" id="PTHR43765">
    <property type="entry name" value="2-DEHYDROPANTOATE 2-REDUCTASE-RELATED"/>
    <property type="match status" value="1"/>
</dbReference>
<evidence type="ECO:0000259" key="12">
    <source>
        <dbReference type="Pfam" id="PF02558"/>
    </source>
</evidence>
<evidence type="ECO:0000256" key="10">
    <source>
        <dbReference type="ARBA" id="ARBA00048793"/>
    </source>
</evidence>
<dbReference type="PANTHER" id="PTHR43765:SF2">
    <property type="entry name" value="2-DEHYDROPANTOATE 2-REDUCTASE"/>
    <property type="match status" value="1"/>
</dbReference>
<name>A0ABZ2NAD6_9BACI</name>
<evidence type="ECO:0000256" key="9">
    <source>
        <dbReference type="ARBA" id="ARBA00032024"/>
    </source>
</evidence>
<dbReference type="NCBIfam" id="TIGR00745">
    <property type="entry name" value="apbA_panE"/>
    <property type="match status" value="1"/>
</dbReference>
<evidence type="ECO:0000256" key="2">
    <source>
        <dbReference type="ARBA" id="ARBA00004994"/>
    </source>
</evidence>
<dbReference type="InterPro" id="IPR013752">
    <property type="entry name" value="KPA_reductase"/>
</dbReference>
<keyword evidence="7 11" id="KW-0521">NADP</keyword>
<comment type="similarity">
    <text evidence="3 11">Belongs to the ketopantoate reductase family.</text>
</comment>
<gene>
    <name evidence="14" type="ORF">WDJ61_06340</name>
</gene>
<dbReference type="NCBIfam" id="NF005093">
    <property type="entry name" value="PRK06522.2-4"/>
    <property type="match status" value="1"/>
</dbReference>
<evidence type="ECO:0000256" key="5">
    <source>
        <dbReference type="ARBA" id="ARBA00019465"/>
    </source>
</evidence>
<dbReference type="RefSeq" id="WP_338753892.1">
    <property type="nucleotide sequence ID" value="NZ_CP147404.1"/>
</dbReference>
<dbReference type="GO" id="GO:0008677">
    <property type="term" value="F:2-dehydropantoate 2-reductase activity"/>
    <property type="evidence" value="ECO:0007669"/>
    <property type="project" value="UniProtKB-EC"/>
</dbReference>
<evidence type="ECO:0000256" key="3">
    <source>
        <dbReference type="ARBA" id="ARBA00007870"/>
    </source>
</evidence>
<feature type="domain" description="Ketopantoate reductase N-terminal" evidence="12">
    <location>
        <begin position="3"/>
        <end position="149"/>
    </location>
</feature>
<keyword evidence="8 11" id="KW-0560">Oxidoreductase</keyword>
<dbReference type="Gene3D" id="1.10.1040.10">
    <property type="entry name" value="N-(1-d-carboxylethyl)-l-norvaline Dehydrogenase, domain 2"/>
    <property type="match status" value="1"/>
</dbReference>
<sequence length="295" mass="33434">MKIGIVGGGAMGLFFASQMTEVHSTIVFTRTVEQAMTLSEQGIICIENHQKVIRFVQADITEHIDHYQLDLLFIAVKQYQLHSILPYLHKISEDVPLVFLQNGMGHLEELDRLAHKQLLVATVEHGVLRTSAATIEVRGRNRTNISAYRGEGKELFPFFDLFEATFPFVWRENTRSMLLEKFSANVVINPLTAVLKVTNGELMTNPSFLKLAHIVFAELSGAFPNDVQEGVWTRIEQICLKTAYNRSSMLTDLEKGRRTEVEAIVGYVLKEAKKNEVEVPLLQTLYLMIKGLEKK</sequence>
<comment type="function">
    <text evidence="1 11">Catalyzes the NADPH-dependent reduction of ketopantoate into pantoic acid.</text>
</comment>
<dbReference type="SUPFAM" id="SSF48179">
    <property type="entry name" value="6-phosphogluconate dehydrogenase C-terminal domain-like"/>
    <property type="match status" value="1"/>
</dbReference>
<dbReference type="InterPro" id="IPR013332">
    <property type="entry name" value="KPR_N"/>
</dbReference>
<dbReference type="Gene3D" id="3.40.50.720">
    <property type="entry name" value="NAD(P)-binding Rossmann-like Domain"/>
    <property type="match status" value="1"/>
</dbReference>
<dbReference type="Pfam" id="PF02558">
    <property type="entry name" value="ApbA"/>
    <property type="match status" value="1"/>
</dbReference>
<evidence type="ECO:0000313" key="14">
    <source>
        <dbReference type="EMBL" id="WXB94245.1"/>
    </source>
</evidence>
<dbReference type="InterPro" id="IPR013328">
    <property type="entry name" value="6PGD_dom2"/>
</dbReference>
<comment type="catalytic activity">
    <reaction evidence="10 11">
        <text>(R)-pantoate + NADP(+) = 2-dehydropantoate + NADPH + H(+)</text>
        <dbReference type="Rhea" id="RHEA:16233"/>
        <dbReference type="ChEBI" id="CHEBI:11561"/>
        <dbReference type="ChEBI" id="CHEBI:15378"/>
        <dbReference type="ChEBI" id="CHEBI:15980"/>
        <dbReference type="ChEBI" id="CHEBI:57783"/>
        <dbReference type="ChEBI" id="CHEBI:58349"/>
        <dbReference type="EC" id="1.1.1.169"/>
    </reaction>
</comment>
<dbReference type="InterPro" id="IPR036291">
    <property type="entry name" value="NAD(P)-bd_dom_sf"/>
</dbReference>
<protein>
    <recommendedName>
        <fullName evidence="5 11">2-dehydropantoate 2-reductase</fullName>
        <ecNumber evidence="4 11">1.1.1.169</ecNumber>
    </recommendedName>
    <alternativeName>
        <fullName evidence="9 11">Ketopantoate reductase</fullName>
    </alternativeName>
</protein>
<proteinExistence type="inferred from homology"/>
<evidence type="ECO:0000256" key="4">
    <source>
        <dbReference type="ARBA" id="ARBA00013014"/>
    </source>
</evidence>
<dbReference type="Proteomes" id="UP001387364">
    <property type="component" value="Chromosome"/>
</dbReference>
<dbReference type="EMBL" id="CP147404">
    <property type="protein sequence ID" value="WXB94245.1"/>
    <property type="molecule type" value="Genomic_DNA"/>
</dbReference>
<keyword evidence="15" id="KW-1185">Reference proteome</keyword>
<evidence type="ECO:0000256" key="11">
    <source>
        <dbReference type="RuleBase" id="RU362068"/>
    </source>
</evidence>
<evidence type="ECO:0000256" key="6">
    <source>
        <dbReference type="ARBA" id="ARBA00022655"/>
    </source>
</evidence>
<keyword evidence="6 11" id="KW-0566">Pantothenate biosynthesis</keyword>
<dbReference type="InterPro" id="IPR050838">
    <property type="entry name" value="Ketopantoate_reductase"/>
</dbReference>
<reference evidence="14 15" key="1">
    <citation type="submission" date="2024-02" db="EMBL/GenBank/DDBJ databases">
        <title>Seven novel Bacillus-like species.</title>
        <authorList>
            <person name="Liu G."/>
        </authorList>
    </citation>
    <scope>NUCLEOTIDE SEQUENCE [LARGE SCALE GENOMIC DNA]</scope>
    <source>
        <strain evidence="14 15">FJAT-52991</strain>
    </source>
</reference>
<feature type="domain" description="Ketopantoate reductase C-terminal" evidence="13">
    <location>
        <begin position="175"/>
        <end position="293"/>
    </location>
</feature>
<evidence type="ECO:0000256" key="7">
    <source>
        <dbReference type="ARBA" id="ARBA00022857"/>
    </source>
</evidence>
<evidence type="ECO:0000256" key="1">
    <source>
        <dbReference type="ARBA" id="ARBA00002919"/>
    </source>
</evidence>
<organism evidence="14 15">
    <name type="scientific">Bacillus kandeliae</name>
    <dbReference type="NCBI Taxonomy" id="3129297"/>
    <lineage>
        <taxon>Bacteria</taxon>
        <taxon>Bacillati</taxon>
        <taxon>Bacillota</taxon>
        <taxon>Bacilli</taxon>
        <taxon>Bacillales</taxon>
        <taxon>Bacillaceae</taxon>
        <taxon>Bacillus</taxon>
    </lineage>
</organism>
<evidence type="ECO:0000256" key="8">
    <source>
        <dbReference type="ARBA" id="ARBA00023002"/>
    </source>
</evidence>
<dbReference type="SUPFAM" id="SSF51735">
    <property type="entry name" value="NAD(P)-binding Rossmann-fold domains"/>
    <property type="match status" value="1"/>
</dbReference>
<dbReference type="EC" id="1.1.1.169" evidence="4 11"/>
<evidence type="ECO:0000313" key="15">
    <source>
        <dbReference type="Proteomes" id="UP001387364"/>
    </source>
</evidence>
<accession>A0ABZ2NAD6</accession>
<evidence type="ECO:0000259" key="13">
    <source>
        <dbReference type="Pfam" id="PF08546"/>
    </source>
</evidence>
<comment type="pathway">
    <text evidence="2 11">Cofactor biosynthesis; (R)-pantothenate biosynthesis; (R)-pantoate from 3-methyl-2-oxobutanoate: step 2/2.</text>
</comment>
<dbReference type="InterPro" id="IPR008927">
    <property type="entry name" value="6-PGluconate_DH-like_C_sf"/>
</dbReference>
<dbReference type="Pfam" id="PF08546">
    <property type="entry name" value="ApbA_C"/>
    <property type="match status" value="1"/>
</dbReference>